<dbReference type="RefSeq" id="WP_108972845.1">
    <property type="nucleotide sequence ID" value="NZ_BFBB01000002.1"/>
</dbReference>
<dbReference type="EMBL" id="BFBB01000002">
    <property type="protein sequence ID" value="GBF48722.1"/>
    <property type="molecule type" value="Genomic_DNA"/>
</dbReference>
<gene>
    <name evidence="2" type="ORF">LPTSP4_02220</name>
</gene>
<evidence type="ECO:0000256" key="1">
    <source>
        <dbReference type="SAM" id="Phobius"/>
    </source>
</evidence>
<keyword evidence="1" id="KW-0472">Membrane</keyword>
<accession>A0A2P2DVQ1</accession>
<feature type="transmembrane region" description="Helical" evidence="1">
    <location>
        <begin position="138"/>
        <end position="159"/>
    </location>
</feature>
<dbReference type="OrthoDB" id="344572at2"/>
<keyword evidence="1" id="KW-0812">Transmembrane</keyword>
<sequence>MTPTFQSYLDEKKKIKRLNAIRLYFYFLLLAVFFYFLFSVSYMASPVIVLFNYLAVCTSIFGILQYKMYEIPRLLLEVQTKGKEANFFLLSETERLQILSALSDSLNLERKDMALLAHDPEEIIQHFQLHLRKPWYKIGLYGFYLYAFAISSGIFYLVYEYCQTGFDRY</sequence>
<dbReference type="AlphaFoldDB" id="A0A2P2DVQ1"/>
<organism evidence="2 3">
    <name type="scientific">Leptospira ryugenii</name>
    <dbReference type="NCBI Taxonomy" id="1917863"/>
    <lineage>
        <taxon>Bacteria</taxon>
        <taxon>Pseudomonadati</taxon>
        <taxon>Spirochaetota</taxon>
        <taxon>Spirochaetia</taxon>
        <taxon>Leptospirales</taxon>
        <taxon>Leptospiraceae</taxon>
        <taxon>Leptospira</taxon>
    </lineage>
</organism>
<evidence type="ECO:0000313" key="2">
    <source>
        <dbReference type="EMBL" id="GBF48722.1"/>
    </source>
</evidence>
<reference evidence="2 3" key="1">
    <citation type="submission" date="2018-02" db="EMBL/GenBank/DDBJ databases">
        <title>Novel Leptospira species isolated from soil and water in Japan.</title>
        <authorList>
            <person name="Nakao R."/>
            <person name="Masuzawa T."/>
        </authorList>
    </citation>
    <scope>NUCLEOTIDE SEQUENCE [LARGE SCALE GENOMIC DNA]</scope>
    <source>
        <strain evidence="2 3">YH101</strain>
    </source>
</reference>
<comment type="caution">
    <text evidence="2">The sequence shown here is derived from an EMBL/GenBank/DDBJ whole genome shotgun (WGS) entry which is preliminary data.</text>
</comment>
<feature type="transmembrane region" description="Helical" evidence="1">
    <location>
        <begin position="44"/>
        <end position="64"/>
    </location>
</feature>
<proteinExistence type="predicted"/>
<evidence type="ECO:0000313" key="3">
    <source>
        <dbReference type="Proteomes" id="UP000245133"/>
    </source>
</evidence>
<name>A0A2P2DVQ1_9LEPT</name>
<protein>
    <submittedName>
        <fullName evidence="2">Uncharacterized protein</fullName>
    </submittedName>
</protein>
<keyword evidence="1" id="KW-1133">Transmembrane helix</keyword>
<feature type="transmembrane region" description="Helical" evidence="1">
    <location>
        <begin position="21"/>
        <end position="38"/>
    </location>
</feature>
<keyword evidence="3" id="KW-1185">Reference proteome</keyword>
<dbReference type="Proteomes" id="UP000245133">
    <property type="component" value="Unassembled WGS sequence"/>
</dbReference>